<comment type="caution">
    <text evidence="2">The sequence shown here is derived from an EMBL/GenBank/DDBJ whole genome shotgun (WGS) entry which is preliminary data.</text>
</comment>
<organism evidence="2 3">
    <name type="scientific">Geodia barretti</name>
    <name type="common">Barrett's horny sponge</name>
    <dbReference type="NCBI Taxonomy" id="519541"/>
    <lineage>
        <taxon>Eukaryota</taxon>
        <taxon>Metazoa</taxon>
        <taxon>Porifera</taxon>
        <taxon>Demospongiae</taxon>
        <taxon>Heteroscleromorpha</taxon>
        <taxon>Tetractinellida</taxon>
        <taxon>Astrophorina</taxon>
        <taxon>Geodiidae</taxon>
        <taxon>Geodia</taxon>
    </lineage>
</organism>
<reference evidence="2" key="1">
    <citation type="submission" date="2023-03" db="EMBL/GenBank/DDBJ databases">
        <authorList>
            <person name="Steffen K."/>
            <person name="Cardenas P."/>
        </authorList>
    </citation>
    <scope>NUCLEOTIDE SEQUENCE</scope>
</reference>
<feature type="transmembrane region" description="Helical" evidence="1">
    <location>
        <begin position="29"/>
        <end position="55"/>
    </location>
</feature>
<protein>
    <submittedName>
        <fullName evidence="2">Uncharacterized protein</fullName>
    </submittedName>
</protein>
<evidence type="ECO:0000256" key="1">
    <source>
        <dbReference type="SAM" id="Phobius"/>
    </source>
</evidence>
<keyword evidence="3" id="KW-1185">Reference proteome</keyword>
<accession>A0AA35TC74</accession>
<name>A0AA35TC74_GEOBA</name>
<gene>
    <name evidence="2" type="ORF">GBAR_LOCUS24802</name>
</gene>
<sequence length="90" mass="9673">TDYSFFSSILKVFLSIYTVPASESSGSEAVAPLGGVLGVVIVTAIAVQAMVIVYFMKKLQRAKKYTATLAARLKELLLSHSRPPATRPTV</sequence>
<feature type="non-terminal residue" evidence="2">
    <location>
        <position position="1"/>
    </location>
</feature>
<evidence type="ECO:0000313" key="3">
    <source>
        <dbReference type="Proteomes" id="UP001174909"/>
    </source>
</evidence>
<dbReference type="EMBL" id="CASHTH010003422">
    <property type="protein sequence ID" value="CAI8044776.1"/>
    <property type="molecule type" value="Genomic_DNA"/>
</dbReference>
<dbReference type="Proteomes" id="UP001174909">
    <property type="component" value="Unassembled WGS sequence"/>
</dbReference>
<keyword evidence="1" id="KW-0812">Transmembrane</keyword>
<keyword evidence="1" id="KW-1133">Transmembrane helix</keyword>
<proteinExistence type="predicted"/>
<evidence type="ECO:0000313" key="2">
    <source>
        <dbReference type="EMBL" id="CAI8044776.1"/>
    </source>
</evidence>
<keyword evidence="1" id="KW-0472">Membrane</keyword>
<dbReference type="AlphaFoldDB" id="A0AA35TC74"/>